<accession>A0A4U7JA50</accession>
<evidence type="ECO:0000313" key="1">
    <source>
        <dbReference type="EMBL" id="QNU66411.1"/>
    </source>
</evidence>
<dbReference type="OrthoDB" id="266913at2"/>
<proteinExistence type="predicted"/>
<dbReference type="Proteomes" id="UP000306409">
    <property type="component" value="Chromosome"/>
</dbReference>
<dbReference type="RefSeq" id="WP_137699196.1">
    <property type="nucleotide sequence ID" value="NZ_CP061336.1"/>
</dbReference>
<sequence length="241" mass="27063">MSEVLAIMKKDTLDMFRKGRIFLILLFSTAFSTFLLRLLSDGSPILSIGKKQVMIDTLITVFLLALTFIVISIFCEVLFLEERVSGSYEVLFTTPLNIGQIITGKALASFVFSYVMAISAVTGMLISLYIYKSLFLIPSIMGFVGVFVSIPFFSFSFVRLYGTLMFSIKNVQNLYVFRYIFIFGGIYGITKSIPIILKYTSPNYLVIGINVTLLITGAIILITTNILISKISNEEILMRCR</sequence>
<organism evidence="1 2">
    <name type="scientific">Ruminiclostridium herbifermentans</name>
    <dbReference type="NCBI Taxonomy" id="2488810"/>
    <lineage>
        <taxon>Bacteria</taxon>
        <taxon>Bacillati</taxon>
        <taxon>Bacillota</taxon>
        <taxon>Clostridia</taxon>
        <taxon>Eubacteriales</taxon>
        <taxon>Oscillospiraceae</taxon>
        <taxon>Ruminiclostridium</taxon>
    </lineage>
</organism>
<dbReference type="AlphaFoldDB" id="A0A4U7JA50"/>
<name>A0A4U7JA50_9FIRM</name>
<keyword evidence="2" id="KW-1185">Reference proteome</keyword>
<evidence type="ECO:0000313" key="2">
    <source>
        <dbReference type="Proteomes" id="UP000306409"/>
    </source>
</evidence>
<dbReference type="EMBL" id="CP061336">
    <property type="protein sequence ID" value="QNU66411.1"/>
    <property type="molecule type" value="Genomic_DNA"/>
</dbReference>
<reference evidence="1 2" key="1">
    <citation type="submission" date="2020-09" db="EMBL/GenBank/DDBJ databases">
        <title>Characterization and genome sequencing of Ruminiclostridium sp. nov. MA18.</title>
        <authorList>
            <person name="Rettenmaier R."/>
            <person name="Kowollik M.-L."/>
            <person name="Liebl W."/>
            <person name="Zverlov V."/>
        </authorList>
    </citation>
    <scope>NUCLEOTIDE SEQUENCE [LARGE SCALE GENOMIC DNA]</scope>
    <source>
        <strain evidence="1 2">MA18</strain>
    </source>
</reference>
<dbReference type="KEGG" id="rher:EHE19_016315"/>
<gene>
    <name evidence="1" type="ORF">EHE19_016315</name>
</gene>
<protein>
    <recommendedName>
        <fullName evidence="3">ABC transporter permease</fullName>
    </recommendedName>
</protein>
<evidence type="ECO:0008006" key="3">
    <source>
        <dbReference type="Google" id="ProtNLM"/>
    </source>
</evidence>